<keyword evidence="3" id="KW-1185">Reference proteome</keyword>
<evidence type="ECO:0000313" key="2">
    <source>
        <dbReference type="EMBL" id="CAI5757970.1"/>
    </source>
</evidence>
<evidence type="ECO:0000256" key="1">
    <source>
        <dbReference type="SAM" id="Phobius"/>
    </source>
</evidence>
<accession>A0A9W4TV47</accession>
<dbReference type="Pfam" id="PF11124">
    <property type="entry name" value="Pho86"/>
    <property type="match status" value="1"/>
</dbReference>
<dbReference type="Proteomes" id="UP001152885">
    <property type="component" value="Unassembled WGS sequence"/>
</dbReference>
<keyword evidence="1" id="KW-0812">Transmembrane</keyword>
<comment type="caution">
    <text evidence="2">The sequence shown here is derived from an EMBL/GenBank/DDBJ whole genome shotgun (WGS) entry which is preliminary data.</text>
</comment>
<organism evidence="2 3">
    <name type="scientific">Candida verbasci</name>
    <dbReference type="NCBI Taxonomy" id="1227364"/>
    <lineage>
        <taxon>Eukaryota</taxon>
        <taxon>Fungi</taxon>
        <taxon>Dikarya</taxon>
        <taxon>Ascomycota</taxon>
        <taxon>Saccharomycotina</taxon>
        <taxon>Pichiomycetes</taxon>
        <taxon>Debaryomycetaceae</taxon>
        <taxon>Candida/Lodderomyces clade</taxon>
        <taxon>Candida</taxon>
    </lineage>
</organism>
<feature type="transmembrane region" description="Helical" evidence="1">
    <location>
        <begin position="58"/>
        <end position="79"/>
    </location>
</feature>
<evidence type="ECO:0008006" key="4">
    <source>
        <dbReference type="Google" id="ProtNLM"/>
    </source>
</evidence>
<protein>
    <recommendedName>
        <fullName evidence="4">Inorganic phosphate transporter PHO86</fullName>
    </recommendedName>
</protein>
<sequence length="315" mass="36218">MAIQKQVDLNQPLDADKQTNLSKSALKPELTEAAITLHGDHYKQSQAKLNKYILTHPFSIFILTLTLPIALGYTLWDYFLISDNLVEFWSIINRNRNDFIYHLLATIPIIGGVLSIFGGFTYLVGEEMGIITNKFIGQKYCDYIFGFDIRAFAKGDKESNENSEIIVYRDSPIAIGTIVIDESQSTVENFIVKITGIHVRKVFQKAEFDQLLIDWAVLRSRKLYQEYLKKNKSKIKEGSIVLTIDGYSFDPHFENILISKGFKKLSSSFELNPFNPGLTWYREILHKFFNISRDTFGLILITSNEDYELIKNINN</sequence>
<proteinExistence type="predicted"/>
<reference evidence="2" key="1">
    <citation type="submission" date="2022-12" db="EMBL/GenBank/DDBJ databases">
        <authorList>
            <person name="Brejova B."/>
        </authorList>
    </citation>
    <scope>NUCLEOTIDE SEQUENCE</scope>
</reference>
<dbReference type="EMBL" id="CANTUO010000002">
    <property type="protein sequence ID" value="CAI5757970.1"/>
    <property type="molecule type" value="Genomic_DNA"/>
</dbReference>
<keyword evidence="1" id="KW-1133">Transmembrane helix</keyword>
<dbReference type="InterPro" id="IPR024297">
    <property type="entry name" value="Pho86"/>
</dbReference>
<keyword evidence="1" id="KW-0472">Membrane</keyword>
<evidence type="ECO:0000313" key="3">
    <source>
        <dbReference type="Proteomes" id="UP001152885"/>
    </source>
</evidence>
<gene>
    <name evidence="2" type="ORF">CANVERA_P2482</name>
</gene>
<name>A0A9W4TV47_9ASCO</name>
<dbReference type="OrthoDB" id="4082764at2759"/>
<dbReference type="AlphaFoldDB" id="A0A9W4TV47"/>
<feature type="transmembrane region" description="Helical" evidence="1">
    <location>
        <begin position="99"/>
        <end position="124"/>
    </location>
</feature>